<feature type="domain" description="RRM" evidence="3">
    <location>
        <begin position="377"/>
        <end position="449"/>
    </location>
</feature>
<evidence type="ECO:0000256" key="2">
    <source>
        <dbReference type="PROSITE-ProRule" id="PRU00176"/>
    </source>
</evidence>
<dbReference type="FunFam" id="3.30.70.330:FF:000039">
    <property type="entry name" value="U1 small nuclear ribonucleoprotein A"/>
    <property type="match status" value="1"/>
</dbReference>
<dbReference type="InterPro" id="IPR000504">
    <property type="entry name" value="RRM_dom"/>
</dbReference>
<reference evidence="4 5" key="2">
    <citation type="submission" date="2013-02" db="EMBL/GenBank/DDBJ databases">
        <title>The Genome Sequence of Plasmodium falciparum Vietnam Oak-Knoll (FVO).</title>
        <authorList>
            <consortium name="The Broad Institute Genome Sequencing Platform"/>
            <consortium name="The Broad Institute Genome Sequencing Center for Infectious Disease"/>
            <person name="Neafsey D."/>
            <person name="Cheeseman I."/>
            <person name="Volkman S."/>
            <person name="Adams J."/>
            <person name="Walker B."/>
            <person name="Young S.K."/>
            <person name="Zeng Q."/>
            <person name="Gargeya S."/>
            <person name="Fitzgerald M."/>
            <person name="Haas B."/>
            <person name="Abouelleil A."/>
            <person name="Alvarado L."/>
            <person name="Arachchi H.M."/>
            <person name="Berlin A.M."/>
            <person name="Chapman S.B."/>
            <person name="Dewar J."/>
            <person name="Goldberg J."/>
            <person name="Griggs A."/>
            <person name="Gujja S."/>
            <person name="Hansen M."/>
            <person name="Howarth C."/>
            <person name="Imamovic A."/>
            <person name="Larimer J."/>
            <person name="McCowan C."/>
            <person name="Murphy C."/>
            <person name="Neiman D."/>
            <person name="Pearson M."/>
            <person name="Priest M."/>
            <person name="Roberts A."/>
            <person name="Saif S."/>
            <person name="Shea T."/>
            <person name="Sisk P."/>
            <person name="Sykes S."/>
            <person name="Wortman J."/>
            <person name="Nusbaum C."/>
            <person name="Birren B."/>
        </authorList>
    </citation>
    <scope>NUCLEOTIDE SEQUENCE [LARGE SCALE GENOMIC DNA]</scope>
    <source>
        <strain evidence="5">Vietnam Oak-Knoll (FVO)</strain>
    </source>
</reference>
<feature type="domain" description="RRM" evidence="3">
    <location>
        <begin position="175"/>
        <end position="254"/>
    </location>
</feature>
<dbReference type="Pfam" id="PF00076">
    <property type="entry name" value="RRM_1"/>
    <property type="match status" value="2"/>
</dbReference>
<protein>
    <recommendedName>
        <fullName evidence="3">RRM domain-containing protein</fullName>
    </recommendedName>
</protein>
<dbReference type="Gene3D" id="3.30.70.330">
    <property type="match status" value="2"/>
</dbReference>
<dbReference type="InterPro" id="IPR012677">
    <property type="entry name" value="Nucleotide-bd_a/b_plait_sf"/>
</dbReference>
<dbReference type="GO" id="GO:0003723">
    <property type="term" value="F:RNA binding"/>
    <property type="evidence" value="ECO:0007669"/>
    <property type="project" value="UniProtKB-UniRule"/>
</dbReference>
<evidence type="ECO:0000313" key="4">
    <source>
        <dbReference type="EMBL" id="ETW17077.1"/>
    </source>
</evidence>
<dbReference type="EMBL" id="KI925134">
    <property type="protein sequence ID" value="ETW17077.1"/>
    <property type="molecule type" value="Genomic_DNA"/>
</dbReference>
<name>A0A024V3E0_PLAFA</name>
<dbReference type="AlphaFoldDB" id="A0A024V3E0"/>
<dbReference type="OrthoDB" id="277802at2759"/>
<organism evidence="4 5">
    <name type="scientific">Plasmodium falciparum Vietnam Oak-Knoll</name>
    <name type="common">FVO</name>
    <dbReference type="NCBI Taxonomy" id="1036723"/>
    <lineage>
        <taxon>Eukaryota</taxon>
        <taxon>Sar</taxon>
        <taxon>Alveolata</taxon>
        <taxon>Apicomplexa</taxon>
        <taxon>Aconoidasida</taxon>
        <taxon>Haemosporida</taxon>
        <taxon>Plasmodiidae</taxon>
        <taxon>Plasmodium</taxon>
        <taxon>Plasmodium (Laverania)</taxon>
    </lineage>
</organism>
<dbReference type="PROSITE" id="PS50102">
    <property type="entry name" value="RRM"/>
    <property type="match status" value="2"/>
</dbReference>
<evidence type="ECO:0000256" key="1">
    <source>
        <dbReference type="ARBA" id="ARBA00022884"/>
    </source>
</evidence>
<dbReference type="CDD" id="cd12247">
    <property type="entry name" value="RRM2_U1A_like"/>
    <property type="match status" value="1"/>
</dbReference>
<dbReference type="FunFam" id="3.30.70.330:FF:000728">
    <property type="entry name" value="U1 small Nuclear ribonucleoprotein A, Putative"/>
    <property type="match status" value="1"/>
</dbReference>
<dbReference type="CDD" id="cd12246">
    <property type="entry name" value="RRM1_U1A_like"/>
    <property type="match status" value="1"/>
</dbReference>
<accession>A0A024V3E0</accession>
<keyword evidence="1 2" id="KW-0694">RNA-binding</keyword>
<sequence>MSNNTTTHNINSINNVNNNDNINNDALNNPNDYLDKNTNFTNAHFKPSSYVNGAGKNMDSAGNIIPNINNNIQYHMPIPNNMPYGVNPNYNIHNNKMINNPKNMYNAPYPLNMNTIPINSYGGAEKFTHSVRIPIYPTPQNMLYNTMNYMNSKAYIKHLKYNKVIPTDPTIPPNETLYIKNLNDRVKTDEMKKNLKDLFNTYGEIKDLIVMKSFWRKGQAWVVYDDKECATKALNALQGYVLFGKIMQINFSHNKSDIHAKRDGTFVERSKEPKKPKKILEREQKQKEIFEQMHKNYLEMQKNNFNMLNGNKEINKPEIIDLSQMDKQTLIAKAQAKANEDKNKKNEELPNNNIFSSYYQMNNIAPVQNYPVVMPYKILFVENVVENVDTQAFNDLFKNYAGFVEARIIPQRNVAFVDFTDETTATFAMKAVQNYELQGSKLKISYAKR</sequence>
<proteinExistence type="predicted"/>
<dbReference type="SUPFAM" id="SSF54928">
    <property type="entry name" value="RNA-binding domain, RBD"/>
    <property type="match status" value="1"/>
</dbReference>
<reference evidence="4 5" key="1">
    <citation type="submission" date="2013-02" db="EMBL/GenBank/DDBJ databases">
        <title>The Genome Annotation of Plasmodium falciparum Vietnam Oak-Knoll (FVO).</title>
        <authorList>
            <consortium name="The Broad Institute Genome Sequencing Platform"/>
            <consortium name="The Broad Institute Genome Sequencing Center for Infectious Disease"/>
            <person name="Neafsey D."/>
            <person name="Hoffman S."/>
            <person name="Volkman S."/>
            <person name="Rosenthal P."/>
            <person name="Walker B."/>
            <person name="Young S.K."/>
            <person name="Zeng Q."/>
            <person name="Gargeya S."/>
            <person name="Fitzgerald M."/>
            <person name="Haas B."/>
            <person name="Abouelleil A."/>
            <person name="Allen A.W."/>
            <person name="Alvarado L."/>
            <person name="Arachchi H.M."/>
            <person name="Berlin A.M."/>
            <person name="Chapman S.B."/>
            <person name="Gainer-Dewar J."/>
            <person name="Goldberg J."/>
            <person name="Griggs A."/>
            <person name="Gujja S."/>
            <person name="Hansen M."/>
            <person name="Howarth C."/>
            <person name="Imamovic A."/>
            <person name="Ireland A."/>
            <person name="Larimer J."/>
            <person name="McCowan C."/>
            <person name="Murphy C."/>
            <person name="Pearson M."/>
            <person name="Poon T.W."/>
            <person name="Priest M."/>
            <person name="Roberts A."/>
            <person name="Saif S."/>
            <person name="Shea T."/>
            <person name="Sisk P."/>
            <person name="Sykes S."/>
            <person name="Wortman J."/>
            <person name="Nusbaum C."/>
            <person name="Birren B."/>
        </authorList>
    </citation>
    <scope>NUCLEOTIDE SEQUENCE [LARGE SCALE GENOMIC DNA]</scope>
    <source>
        <strain evidence="5">Vietnam Oak-Knoll (FVO)</strain>
    </source>
</reference>
<gene>
    <name evidence="4" type="ORF">PFFVO_03906</name>
</gene>
<dbReference type="SMART" id="SM00360">
    <property type="entry name" value="RRM"/>
    <property type="match status" value="2"/>
</dbReference>
<evidence type="ECO:0000313" key="5">
    <source>
        <dbReference type="Proteomes" id="UP000030690"/>
    </source>
</evidence>
<dbReference type="Proteomes" id="UP000030690">
    <property type="component" value="Unassembled WGS sequence"/>
</dbReference>
<evidence type="ECO:0000259" key="3">
    <source>
        <dbReference type="PROSITE" id="PS50102"/>
    </source>
</evidence>
<dbReference type="PANTHER" id="PTHR10501">
    <property type="entry name" value="U1 SMALL NUCLEAR RIBONUCLEOPROTEIN A/U2 SMALL NUCLEAR RIBONUCLEOPROTEIN B"/>
    <property type="match status" value="1"/>
</dbReference>
<dbReference type="InterPro" id="IPR035979">
    <property type="entry name" value="RBD_domain_sf"/>
</dbReference>